<dbReference type="NCBIfam" id="NF001664">
    <property type="entry name" value="PRK00431.1-6"/>
    <property type="match status" value="1"/>
</dbReference>
<keyword evidence="3" id="KW-1185">Reference proteome</keyword>
<feature type="domain" description="Macro" evidence="1">
    <location>
        <begin position="1"/>
        <end position="177"/>
    </location>
</feature>
<dbReference type="PANTHER" id="PTHR11106">
    <property type="entry name" value="GANGLIOSIDE INDUCED DIFFERENTIATION ASSOCIATED PROTEIN 2-RELATED"/>
    <property type="match status" value="1"/>
</dbReference>
<comment type="caution">
    <text evidence="2">The sequence shown here is derived from an EMBL/GenBank/DDBJ whole genome shotgun (WGS) entry which is preliminary data.</text>
</comment>
<proteinExistence type="predicted"/>
<name>A0ABQ6BAG8_9BRAD</name>
<evidence type="ECO:0000313" key="3">
    <source>
        <dbReference type="Proteomes" id="UP001156905"/>
    </source>
</evidence>
<dbReference type="CDD" id="cd02908">
    <property type="entry name" value="Macro_OAADPr_deacetylase"/>
    <property type="match status" value="1"/>
</dbReference>
<gene>
    <name evidence="2" type="ORF">GCM10007857_74980</name>
</gene>
<dbReference type="Proteomes" id="UP001156905">
    <property type="component" value="Unassembled WGS sequence"/>
</dbReference>
<accession>A0ABQ6BAG8</accession>
<dbReference type="Pfam" id="PF01661">
    <property type="entry name" value="Macro"/>
    <property type="match status" value="1"/>
</dbReference>
<dbReference type="Gene3D" id="3.40.220.10">
    <property type="entry name" value="Leucine Aminopeptidase, subunit E, domain 1"/>
    <property type="match status" value="1"/>
</dbReference>
<sequence length="180" mass="18752">MLTRRIGGAQLEIIVADITTLGVDAIVNAANTSLLGGGGVDGAIHRAAGPDLVAECRMLHGCKTGDAKITRGYRLKAAHVIHTVGPVWNGGTLGEDDLLASCYRRSMELCRKRGLASVAFPAISTGIYRFPADRAAQIAVATTVEALATTPSVTQVIFCCFSEPSAVLHREALLAHGAGD</sequence>
<dbReference type="EMBL" id="BSOW01000037">
    <property type="protein sequence ID" value="GLR90783.1"/>
    <property type="molecule type" value="Genomic_DNA"/>
</dbReference>
<dbReference type="PANTHER" id="PTHR11106:SF27">
    <property type="entry name" value="MACRO DOMAIN-CONTAINING PROTEIN"/>
    <property type="match status" value="1"/>
</dbReference>
<dbReference type="PROSITE" id="PS51154">
    <property type="entry name" value="MACRO"/>
    <property type="match status" value="1"/>
</dbReference>
<evidence type="ECO:0000313" key="2">
    <source>
        <dbReference type="EMBL" id="GLR90783.1"/>
    </source>
</evidence>
<organism evidence="2 3">
    <name type="scientific">Bradyrhizobium iriomotense</name>
    <dbReference type="NCBI Taxonomy" id="441950"/>
    <lineage>
        <taxon>Bacteria</taxon>
        <taxon>Pseudomonadati</taxon>
        <taxon>Pseudomonadota</taxon>
        <taxon>Alphaproteobacteria</taxon>
        <taxon>Hyphomicrobiales</taxon>
        <taxon>Nitrobacteraceae</taxon>
        <taxon>Bradyrhizobium</taxon>
    </lineage>
</organism>
<dbReference type="SMART" id="SM00506">
    <property type="entry name" value="A1pp"/>
    <property type="match status" value="1"/>
</dbReference>
<reference evidence="3" key="1">
    <citation type="journal article" date="2019" name="Int. J. Syst. Evol. Microbiol.">
        <title>The Global Catalogue of Microorganisms (GCM) 10K type strain sequencing project: providing services to taxonomists for standard genome sequencing and annotation.</title>
        <authorList>
            <consortium name="The Broad Institute Genomics Platform"/>
            <consortium name="The Broad Institute Genome Sequencing Center for Infectious Disease"/>
            <person name="Wu L."/>
            <person name="Ma J."/>
        </authorList>
    </citation>
    <scope>NUCLEOTIDE SEQUENCE [LARGE SCALE GENOMIC DNA]</scope>
    <source>
        <strain evidence="3">NBRC 102520</strain>
    </source>
</reference>
<evidence type="ECO:0000259" key="1">
    <source>
        <dbReference type="PROSITE" id="PS51154"/>
    </source>
</evidence>
<dbReference type="SUPFAM" id="SSF52949">
    <property type="entry name" value="Macro domain-like"/>
    <property type="match status" value="1"/>
</dbReference>
<dbReference type="InterPro" id="IPR002589">
    <property type="entry name" value="Macro_dom"/>
</dbReference>
<dbReference type="InterPro" id="IPR043472">
    <property type="entry name" value="Macro_dom-like"/>
</dbReference>
<protein>
    <submittedName>
        <fullName evidence="2">O-acetyl-ADP-ribose deacetylase</fullName>
    </submittedName>
</protein>